<accession>A0A6N8FAK1</accession>
<dbReference type="Pfam" id="PF13193">
    <property type="entry name" value="AMP-binding_C"/>
    <property type="match status" value="1"/>
</dbReference>
<protein>
    <submittedName>
        <fullName evidence="7">Long-chain-fatty-acid--CoA ligase</fullName>
    </submittedName>
</protein>
<dbReference type="PANTHER" id="PTHR43859:SF4">
    <property type="entry name" value="BUTANOATE--COA LIGASE AAE1-RELATED"/>
    <property type="match status" value="1"/>
</dbReference>
<dbReference type="CDD" id="cd12119">
    <property type="entry name" value="ttLC_FACS_AlkK_like"/>
    <property type="match status" value="1"/>
</dbReference>
<dbReference type="InterPro" id="IPR020845">
    <property type="entry name" value="AMP-binding_CS"/>
</dbReference>
<evidence type="ECO:0000256" key="2">
    <source>
        <dbReference type="ARBA" id="ARBA00022598"/>
    </source>
</evidence>
<dbReference type="SUPFAM" id="SSF56801">
    <property type="entry name" value="Acetyl-CoA synthetase-like"/>
    <property type="match status" value="1"/>
</dbReference>
<dbReference type="OrthoDB" id="9803968at2"/>
<keyword evidence="8" id="KW-1185">Reference proteome</keyword>
<dbReference type="InterPro" id="IPR000873">
    <property type="entry name" value="AMP-dep_synth/lig_dom"/>
</dbReference>
<sequence>MLAGAMMNADLTINSIMSYAKKVYGNVEIVSVTHDHDRFRYTYKEAFKRVDKLANALSKMGLKRSDRVATIAWNDHRHFELYYAISCSGFVCHTINPRLYSEQLEYILHHAEDKVIFVDKTLLPALEAVKHALPDLKAIVVLCDEQDLPASDLELIAYETLISDEPDSFEYPELDDQAASSLCYTSGTTGNPKGVLYSHRSTVLHSFSISMPNSMSIGNNEVIMPIVPMFHVNAWGLPYACPMSGAKLVFPGNKMADGKTLTNLINTENVTMSAGVPTVWLALLNYLKQSNETIASVKRFIVGGAACPLGLMKGFAEYGVEMQHAWGMTELSPLGTINVMKPELLKLDEQQLDKIRVKQGLPVYGVEMKIVDDEDNELPWDGEASGNLKVKGAWVCSSYFNQIESDAHDHDGWFSTGDVVTFDEHSYMTVTDRSKDVIKSGGEWISSIELENIASDHPSILEAAVIGIPDPKWTERPAIFAVKMENAEITEQELIASFEGKTAKWCIPQQVTFVNELPHTATGKLDKKELRKLYL</sequence>
<dbReference type="AlphaFoldDB" id="A0A6N8FAK1"/>
<dbReference type="InterPro" id="IPR042099">
    <property type="entry name" value="ANL_N_sf"/>
</dbReference>
<keyword evidence="3" id="KW-0276">Fatty acid metabolism</keyword>
<evidence type="ECO:0000313" key="7">
    <source>
        <dbReference type="EMBL" id="MUH71441.1"/>
    </source>
</evidence>
<name>A0A6N8FAK1_9GAMM</name>
<comment type="caution">
    <text evidence="7">The sequence shown here is derived from an EMBL/GenBank/DDBJ whole genome shotgun (WGS) entry which is preliminary data.</text>
</comment>
<comment type="similarity">
    <text evidence="1">Belongs to the ATP-dependent AMP-binding enzyme family.</text>
</comment>
<feature type="domain" description="AMP-binding enzyme C-terminal" evidence="6">
    <location>
        <begin position="449"/>
        <end position="524"/>
    </location>
</feature>
<dbReference type="PROSITE" id="PS00455">
    <property type="entry name" value="AMP_BINDING"/>
    <property type="match status" value="1"/>
</dbReference>
<dbReference type="GO" id="GO:0006631">
    <property type="term" value="P:fatty acid metabolic process"/>
    <property type="evidence" value="ECO:0007669"/>
    <property type="project" value="UniProtKB-KW"/>
</dbReference>
<evidence type="ECO:0000256" key="3">
    <source>
        <dbReference type="ARBA" id="ARBA00022832"/>
    </source>
</evidence>
<keyword evidence="4" id="KW-0443">Lipid metabolism</keyword>
<dbReference type="Pfam" id="PF00501">
    <property type="entry name" value="AMP-binding"/>
    <property type="match status" value="1"/>
</dbReference>
<organism evidence="7 8">
    <name type="scientific">Psychrosphaera haliotis</name>
    <dbReference type="NCBI Taxonomy" id="555083"/>
    <lineage>
        <taxon>Bacteria</taxon>
        <taxon>Pseudomonadati</taxon>
        <taxon>Pseudomonadota</taxon>
        <taxon>Gammaproteobacteria</taxon>
        <taxon>Alteromonadales</taxon>
        <taxon>Pseudoalteromonadaceae</taxon>
        <taxon>Psychrosphaera</taxon>
    </lineage>
</organism>
<gene>
    <name evidence="7" type="ORF">GNP35_02360</name>
</gene>
<evidence type="ECO:0000259" key="5">
    <source>
        <dbReference type="Pfam" id="PF00501"/>
    </source>
</evidence>
<evidence type="ECO:0000313" key="8">
    <source>
        <dbReference type="Proteomes" id="UP000439994"/>
    </source>
</evidence>
<dbReference type="PANTHER" id="PTHR43859">
    <property type="entry name" value="ACYL-ACTIVATING ENZYME"/>
    <property type="match status" value="1"/>
</dbReference>
<evidence type="ECO:0000259" key="6">
    <source>
        <dbReference type="Pfam" id="PF13193"/>
    </source>
</evidence>
<keyword evidence="2 7" id="KW-0436">Ligase</keyword>
<feature type="domain" description="AMP-dependent synthetase/ligase" evidence="5">
    <location>
        <begin position="34"/>
        <end position="400"/>
    </location>
</feature>
<dbReference type="NCBIfam" id="NF004837">
    <property type="entry name" value="PRK06187.1"/>
    <property type="match status" value="1"/>
</dbReference>
<dbReference type="EMBL" id="WOCD01000001">
    <property type="protein sequence ID" value="MUH71441.1"/>
    <property type="molecule type" value="Genomic_DNA"/>
</dbReference>
<dbReference type="InterPro" id="IPR025110">
    <property type="entry name" value="AMP-bd_C"/>
</dbReference>
<dbReference type="RefSeq" id="WP_155694165.1">
    <property type="nucleotide sequence ID" value="NZ_WOCD01000001.1"/>
</dbReference>
<dbReference type="Proteomes" id="UP000439994">
    <property type="component" value="Unassembled WGS sequence"/>
</dbReference>
<evidence type="ECO:0000256" key="4">
    <source>
        <dbReference type="ARBA" id="ARBA00023098"/>
    </source>
</evidence>
<reference evidence="7 8" key="1">
    <citation type="submission" date="2019-11" db="EMBL/GenBank/DDBJ databases">
        <title>P. haliotis isolates from Z. marina roots.</title>
        <authorList>
            <person name="Cohen M."/>
            <person name="Jospin G."/>
            <person name="Eisen J.A."/>
            <person name="Coil D.A."/>
        </authorList>
    </citation>
    <scope>NUCLEOTIDE SEQUENCE [LARGE SCALE GENOMIC DNA]</scope>
    <source>
        <strain evidence="7 8">UCD-MCMsp1aY</strain>
    </source>
</reference>
<evidence type="ECO:0000256" key="1">
    <source>
        <dbReference type="ARBA" id="ARBA00006432"/>
    </source>
</evidence>
<dbReference type="FunFam" id="3.30.300.30:FF:000008">
    <property type="entry name" value="2,3-dihydroxybenzoate-AMP ligase"/>
    <property type="match status" value="1"/>
</dbReference>
<dbReference type="GO" id="GO:0016874">
    <property type="term" value="F:ligase activity"/>
    <property type="evidence" value="ECO:0007669"/>
    <property type="project" value="UniProtKB-KW"/>
</dbReference>
<dbReference type="InterPro" id="IPR045851">
    <property type="entry name" value="AMP-bd_C_sf"/>
</dbReference>
<dbReference type="Gene3D" id="3.30.300.30">
    <property type="match status" value="1"/>
</dbReference>
<proteinExistence type="inferred from homology"/>
<dbReference type="Gene3D" id="3.40.50.12780">
    <property type="entry name" value="N-terminal domain of ligase-like"/>
    <property type="match status" value="1"/>
</dbReference>